<evidence type="ECO:0000313" key="10">
    <source>
        <dbReference type="EMBL" id="KAK8765388.1"/>
    </source>
</evidence>
<dbReference type="GO" id="GO:0007156">
    <property type="term" value="P:homophilic cell adhesion via plasma membrane adhesion molecules"/>
    <property type="evidence" value="ECO:0007669"/>
    <property type="project" value="TreeGrafter"/>
</dbReference>
<keyword evidence="2" id="KW-1003">Cell membrane</keyword>
<feature type="domain" description="Ig-like" evidence="9">
    <location>
        <begin position="275"/>
        <end position="373"/>
    </location>
</feature>
<evidence type="ECO:0000256" key="7">
    <source>
        <dbReference type="ARBA" id="ARBA00023180"/>
    </source>
</evidence>
<dbReference type="PANTHER" id="PTHR45080">
    <property type="entry name" value="CONTACTIN 5"/>
    <property type="match status" value="1"/>
</dbReference>
<dbReference type="InterPro" id="IPR003599">
    <property type="entry name" value="Ig_sub"/>
</dbReference>
<dbReference type="GO" id="GO:0043025">
    <property type="term" value="C:neuronal cell body"/>
    <property type="evidence" value="ECO:0007669"/>
    <property type="project" value="TreeGrafter"/>
</dbReference>
<dbReference type="SMART" id="SM00409">
    <property type="entry name" value="IG"/>
    <property type="match status" value="4"/>
</dbReference>
<sequence>MHRRSAITGREASSVSLALKPPDIRRHEAKKHNVRDKLNRMMAGPSQPLALLLLAAATSVGSTQTTAPPTMVKQPPQEMLYTVSRSHRERDSPFELECEAEGNPEPSYKWTKNGEEFNTALLGDRIVQKPHSGSLTFIKPGNEDEGLYQCQATNPYGTSVSNAVWVRKAEMGEFASGPPKVVRATEGAPMSLECEPPVGGYPAPSLLWGILHENGGLRKVHPWRITVDPEGRLHFSHVELHDQVPDSVYACVAGSEFLHEYEIVTKVRLEVEPAPSIAELAPVQQYASPSNLTALRGHNLKLYCIYGGMPLPQITWSKRGTDILTSTDRFAYGDANKTLEIKSVDFEDEGTYECLASNGVGADQTHAIDVKVESAPYWLHVPNNTVAAEGESVQFECAAAGVPEPELQWFVNGVPIERAEPNARRKVEGPVLSIETLSRRDTAVFQCNASNPHGYAFRDFYVNVA</sequence>
<dbReference type="Pfam" id="PF07679">
    <property type="entry name" value="I-set"/>
    <property type="match status" value="1"/>
</dbReference>
<keyword evidence="3" id="KW-0732">Signal</keyword>
<keyword evidence="6" id="KW-1015">Disulfide bond</keyword>
<dbReference type="PROSITE" id="PS50835">
    <property type="entry name" value="IG_LIKE"/>
    <property type="match status" value="3"/>
</dbReference>
<evidence type="ECO:0000256" key="6">
    <source>
        <dbReference type="ARBA" id="ARBA00023157"/>
    </source>
</evidence>
<keyword evidence="4" id="KW-0677">Repeat</keyword>
<keyword evidence="5" id="KW-0472">Membrane</keyword>
<evidence type="ECO:0000256" key="1">
    <source>
        <dbReference type="ARBA" id="ARBA00004236"/>
    </source>
</evidence>
<dbReference type="GO" id="GO:0030424">
    <property type="term" value="C:axon"/>
    <property type="evidence" value="ECO:0007669"/>
    <property type="project" value="TreeGrafter"/>
</dbReference>
<organism evidence="10 11">
    <name type="scientific">Amblyomma americanum</name>
    <name type="common">Lone star tick</name>
    <dbReference type="NCBI Taxonomy" id="6943"/>
    <lineage>
        <taxon>Eukaryota</taxon>
        <taxon>Metazoa</taxon>
        <taxon>Ecdysozoa</taxon>
        <taxon>Arthropoda</taxon>
        <taxon>Chelicerata</taxon>
        <taxon>Arachnida</taxon>
        <taxon>Acari</taxon>
        <taxon>Parasitiformes</taxon>
        <taxon>Ixodida</taxon>
        <taxon>Ixodoidea</taxon>
        <taxon>Ixodidae</taxon>
        <taxon>Amblyomminae</taxon>
        <taxon>Amblyomma</taxon>
    </lineage>
</organism>
<comment type="caution">
    <text evidence="10">The sequence shown here is derived from an EMBL/GenBank/DDBJ whole genome shotgun (WGS) entry which is preliminary data.</text>
</comment>
<dbReference type="InterPro" id="IPR007110">
    <property type="entry name" value="Ig-like_dom"/>
</dbReference>
<evidence type="ECO:0000256" key="8">
    <source>
        <dbReference type="ARBA" id="ARBA00023319"/>
    </source>
</evidence>
<dbReference type="EMBL" id="JARKHS020027434">
    <property type="protein sequence ID" value="KAK8765388.1"/>
    <property type="molecule type" value="Genomic_DNA"/>
</dbReference>
<dbReference type="GO" id="GO:0005886">
    <property type="term" value="C:plasma membrane"/>
    <property type="evidence" value="ECO:0007669"/>
    <property type="project" value="UniProtKB-SubCell"/>
</dbReference>
<reference evidence="10 11" key="1">
    <citation type="journal article" date="2023" name="Arcadia Sci">
        <title>De novo assembly of a long-read Amblyomma americanum tick genome.</title>
        <authorList>
            <person name="Chou S."/>
            <person name="Poskanzer K.E."/>
            <person name="Rollins M."/>
            <person name="Thuy-Boun P.S."/>
        </authorList>
    </citation>
    <scope>NUCLEOTIDE SEQUENCE [LARGE SCALE GENOMIC DNA]</scope>
    <source>
        <strain evidence="10">F_SG_1</strain>
        <tissue evidence="10">Salivary glands</tissue>
    </source>
</reference>
<keyword evidence="11" id="KW-1185">Reference proteome</keyword>
<dbReference type="FunFam" id="2.60.40.10:FF:000078">
    <property type="entry name" value="Neuronal cell adhesion molecule"/>
    <property type="match status" value="1"/>
</dbReference>
<dbReference type="Proteomes" id="UP001321473">
    <property type="component" value="Unassembled WGS sequence"/>
</dbReference>
<comment type="subcellular location">
    <subcellularLocation>
        <location evidence="1">Cell membrane</location>
    </subcellularLocation>
</comment>
<dbReference type="AlphaFoldDB" id="A0AAQ4DSE8"/>
<dbReference type="GO" id="GO:0008046">
    <property type="term" value="F:axon guidance receptor activity"/>
    <property type="evidence" value="ECO:0007669"/>
    <property type="project" value="TreeGrafter"/>
</dbReference>
<protein>
    <recommendedName>
        <fullName evidence="9">Ig-like domain-containing protein</fullName>
    </recommendedName>
</protein>
<dbReference type="InterPro" id="IPR013783">
    <property type="entry name" value="Ig-like_fold"/>
</dbReference>
<name>A0AAQ4DSE8_AMBAM</name>
<feature type="domain" description="Ig-like" evidence="9">
    <location>
        <begin position="376"/>
        <end position="463"/>
    </location>
</feature>
<dbReference type="PANTHER" id="PTHR45080:SF8">
    <property type="entry name" value="IG-LIKE DOMAIN-CONTAINING PROTEIN"/>
    <property type="match status" value="1"/>
</dbReference>
<feature type="domain" description="Ig-like" evidence="9">
    <location>
        <begin position="69"/>
        <end position="161"/>
    </location>
</feature>
<keyword evidence="7" id="KW-0325">Glycoprotein</keyword>
<proteinExistence type="predicted"/>
<dbReference type="InterPro" id="IPR036179">
    <property type="entry name" value="Ig-like_dom_sf"/>
</dbReference>
<accession>A0AAQ4DSE8</accession>
<gene>
    <name evidence="10" type="ORF">V5799_031996</name>
</gene>
<dbReference type="Gene3D" id="2.60.40.10">
    <property type="entry name" value="Immunoglobulins"/>
    <property type="match status" value="4"/>
</dbReference>
<dbReference type="GO" id="GO:0050808">
    <property type="term" value="P:synapse organization"/>
    <property type="evidence" value="ECO:0007669"/>
    <property type="project" value="TreeGrafter"/>
</dbReference>
<dbReference type="InterPro" id="IPR003598">
    <property type="entry name" value="Ig_sub2"/>
</dbReference>
<keyword evidence="8" id="KW-0393">Immunoglobulin domain</keyword>
<dbReference type="SMART" id="SM00408">
    <property type="entry name" value="IGc2"/>
    <property type="match status" value="4"/>
</dbReference>
<dbReference type="SUPFAM" id="SSF48726">
    <property type="entry name" value="Immunoglobulin"/>
    <property type="match status" value="4"/>
</dbReference>
<dbReference type="FunFam" id="2.60.40.10:FF:001718">
    <property type="entry name" value="Neuroglian, isoform D"/>
    <property type="match status" value="1"/>
</dbReference>
<evidence type="ECO:0000313" key="11">
    <source>
        <dbReference type="Proteomes" id="UP001321473"/>
    </source>
</evidence>
<evidence type="ECO:0000256" key="5">
    <source>
        <dbReference type="ARBA" id="ARBA00023136"/>
    </source>
</evidence>
<evidence type="ECO:0000259" key="9">
    <source>
        <dbReference type="PROSITE" id="PS50835"/>
    </source>
</evidence>
<dbReference type="FunFam" id="2.60.40.10:FF:000005">
    <property type="entry name" value="Neuronal cell adhesion molecule"/>
    <property type="match status" value="1"/>
</dbReference>
<evidence type="ECO:0000256" key="3">
    <source>
        <dbReference type="ARBA" id="ARBA00022729"/>
    </source>
</evidence>
<dbReference type="InterPro" id="IPR050958">
    <property type="entry name" value="Cell_Adh-Cytoskel_Orgn"/>
</dbReference>
<evidence type="ECO:0000256" key="4">
    <source>
        <dbReference type="ARBA" id="ARBA00022737"/>
    </source>
</evidence>
<dbReference type="Pfam" id="PF13927">
    <property type="entry name" value="Ig_3"/>
    <property type="match status" value="2"/>
</dbReference>
<dbReference type="InterPro" id="IPR013098">
    <property type="entry name" value="Ig_I-set"/>
</dbReference>
<evidence type="ECO:0000256" key="2">
    <source>
        <dbReference type="ARBA" id="ARBA00022475"/>
    </source>
</evidence>